<reference evidence="2" key="1">
    <citation type="journal article" date="2020" name="Stud. Mycol.">
        <title>101 Dothideomycetes genomes: a test case for predicting lifestyles and emergence of pathogens.</title>
        <authorList>
            <person name="Haridas S."/>
            <person name="Albert R."/>
            <person name="Binder M."/>
            <person name="Bloem J."/>
            <person name="Labutti K."/>
            <person name="Salamov A."/>
            <person name="Andreopoulos B."/>
            <person name="Baker S."/>
            <person name="Barry K."/>
            <person name="Bills G."/>
            <person name="Bluhm B."/>
            <person name="Cannon C."/>
            <person name="Castanera R."/>
            <person name="Culley D."/>
            <person name="Daum C."/>
            <person name="Ezra D."/>
            <person name="Gonzalez J."/>
            <person name="Henrissat B."/>
            <person name="Kuo A."/>
            <person name="Liang C."/>
            <person name="Lipzen A."/>
            <person name="Lutzoni F."/>
            <person name="Magnuson J."/>
            <person name="Mondo S."/>
            <person name="Nolan M."/>
            <person name="Ohm R."/>
            <person name="Pangilinan J."/>
            <person name="Park H.-J."/>
            <person name="Ramirez L."/>
            <person name="Alfaro M."/>
            <person name="Sun H."/>
            <person name="Tritt A."/>
            <person name="Yoshinaga Y."/>
            <person name="Zwiers L.-H."/>
            <person name="Turgeon B."/>
            <person name="Goodwin S."/>
            <person name="Spatafora J."/>
            <person name="Crous P."/>
            <person name="Grigoriev I."/>
        </authorList>
    </citation>
    <scope>NUCLEOTIDE SEQUENCE</scope>
    <source>
        <strain evidence="2">CBS 279.74</strain>
    </source>
</reference>
<dbReference type="SUPFAM" id="SSF50129">
    <property type="entry name" value="GroES-like"/>
    <property type="match status" value="1"/>
</dbReference>
<feature type="domain" description="Alcohol dehydrogenase-like N-terminal" evidence="1">
    <location>
        <begin position="53"/>
        <end position="118"/>
    </location>
</feature>
<proteinExistence type="predicted"/>
<gene>
    <name evidence="2" type="ORF">K504DRAFT_445398</name>
</gene>
<keyword evidence="3" id="KW-1185">Reference proteome</keyword>
<dbReference type="AlphaFoldDB" id="A0A6G1KPS6"/>
<dbReference type="InterPro" id="IPR036291">
    <property type="entry name" value="NAD(P)-bd_dom_sf"/>
</dbReference>
<dbReference type="GO" id="GO:0016491">
    <property type="term" value="F:oxidoreductase activity"/>
    <property type="evidence" value="ECO:0007669"/>
    <property type="project" value="TreeGrafter"/>
</dbReference>
<dbReference type="InterPro" id="IPR011032">
    <property type="entry name" value="GroES-like_sf"/>
</dbReference>
<evidence type="ECO:0000313" key="3">
    <source>
        <dbReference type="Proteomes" id="UP000799428"/>
    </source>
</evidence>
<sequence length="387" mass="41922">MERTYIKDLTASTLYYFRNHDVKSLTSKSKRTRADNLRAALELKTVPTPEPIPGTAIIKVLSAPVLSYAKHVYNGMRKYPYPTPFTPGSSAIGRVAALGADCTSLSIGQLVFVDPVIRSRDNPSDIFLMGLHQGATAGSKKMMESVWTLERWNVGRILSTATRERYTEAHLATMAQFMVVYGGLSDIGLRAGETIVVVPATGGFGGAAVAVSLAMGASVIAMGRTETTLAKLSSKFPERVKTVKMTGDLESDAEALRKASNGCIDAVYDIPPPMAAKSTHLKSCIMAIKHSGRISLMDGIYDDVPIPYHLVVHKDMKLQGKWMYGKEQIKIVIKMIETGVLKIGNLGGVETVGDFTFENWEEALDAADEHAGWGSSVVMRPAEMASS</sequence>
<dbReference type="Gene3D" id="3.90.180.10">
    <property type="entry name" value="Medium-chain alcohol dehydrogenases, catalytic domain"/>
    <property type="match status" value="1"/>
</dbReference>
<evidence type="ECO:0000259" key="1">
    <source>
        <dbReference type="Pfam" id="PF08240"/>
    </source>
</evidence>
<name>A0A6G1KPS6_9PLEO</name>
<dbReference type="Gene3D" id="3.40.50.720">
    <property type="entry name" value="NAD(P)-binding Rossmann-like Domain"/>
    <property type="match status" value="1"/>
</dbReference>
<dbReference type="EMBL" id="MU005764">
    <property type="protein sequence ID" value="KAF2714391.1"/>
    <property type="molecule type" value="Genomic_DNA"/>
</dbReference>
<dbReference type="SUPFAM" id="SSF51735">
    <property type="entry name" value="NAD(P)-binding Rossmann-fold domains"/>
    <property type="match status" value="1"/>
</dbReference>
<accession>A0A6G1KPS6</accession>
<dbReference type="OrthoDB" id="5407715at2759"/>
<dbReference type="InterPro" id="IPR013154">
    <property type="entry name" value="ADH-like_N"/>
</dbReference>
<organism evidence="2 3">
    <name type="scientific">Pleomassaria siparia CBS 279.74</name>
    <dbReference type="NCBI Taxonomy" id="1314801"/>
    <lineage>
        <taxon>Eukaryota</taxon>
        <taxon>Fungi</taxon>
        <taxon>Dikarya</taxon>
        <taxon>Ascomycota</taxon>
        <taxon>Pezizomycotina</taxon>
        <taxon>Dothideomycetes</taxon>
        <taxon>Pleosporomycetidae</taxon>
        <taxon>Pleosporales</taxon>
        <taxon>Pleomassariaceae</taxon>
        <taxon>Pleomassaria</taxon>
    </lineage>
</organism>
<dbReference type="PANTHER" id="PTHR43677:SF4">
    <property type="entry name" value="QUINONE OXIDOREDUCTASE-LIKE PROTEIN 2"/>
    <property type="match status" value="1"/>
</dbReference>
<dbReference type="GO" id="GO:0005739">
    <property type="term" value="C:mitochondrion"/>
    <property type="evidence" value="ECO:0007669"/>
    <property type="project" value="TreeGrafter"/>
</dbReference>
<protein>
    <submittedName>
        <fullName evidence="2">NAD(P)-binding protein</fullName>
    </submittedName>
</protein>
<dbReference type="Proteomes" id="UP000799428">
    <property type="component" value="Unassembled WGS sequence"/>
</dbReference>
<dbReference type="InterPro" id="IPR051397">
    <property type="entry name" value="Zn-ADH-like_protein"/>
</dbReference>
<dbReference type="Pfam" id="PF08240">
    <property type="entry name" value="ADH_N"/>
    <property type="match status" value="1"/>
</dbReference>
<evidence type="ECO:0000313" key="2">
    <source>
        <dbReference type="EMBL" id="KAF2714391.1"/>
    </source>
</evidence>
<dbReference type="PANTHER" id="PTHR43677">
    <property type="entry name" value="SHORT-CHAIN DEHYDROGENASE/REDUCTASE"/>
    <property type="match status" value="1"/>
</dbReference>